<dbReference type="Pfam" id="PF03108">
    <property type="entry name" value="DBD_Tnp_Mut"/>
    <property type="match status" value="1"/>
</dbReference>
<evidence type="ECO:0000259" key="1">
    <source>
        <dbReference type="Pfam" id="PF03108"/>
    </source>
</evidence>
<dbReference type="PANTHER" id="PTHR31973:SF187">
    <property type="entry name" value="MUTATOR TRANSPOSASE MUDRA PROTEIN"/>
    <property type="match status" value="1"/>
</dbReference>
<dbReference type="InterPro" id="IPR018289">
    <property type="entry name" value="MULE_transposase_dom"/>
</dbReference>
<feature type="domain" description="MULE transposase" evidence="2">
    <location>
        <begin position="261"/>
        <end position="336"/>
    </location>
</feature>
<dbReference type="InterPro" id="IPR004332">
    <property type="entry name" value="Transposase_MuDR"/>
</dbReference>
<organism evidence="3 4">
    <name type="scientific">Dipteronia dyeriana</name>
    <dbReference type="NCBI Taxonomy" id="168575"/>
    <lineage>
        <taxon>Eukaryota</taxon>
        <taxon>Viridiplantae</taxon>
        <taxon>Streptophyta</taxon>
        <taxon>Embryophyta</taxon>
        <taxon>Tracheophyta</taxon>
        <taxon>Spermatophyta</taxon>
        <taxon>Magnoliopsida</taxon>
        <taxon>eudicotyledons</taxon>
        <taxon>Gunneridae</taxon>
        <taxon>Pentapetalae</taxon>
        <taxon>rosids</taxon>
        <taxon>malvids</taxon>
        <taxon>Sapindales</taxon>
        <taxon>Sapindaceae</taxon>
        <taxon>Hippocastanoideae</taxon>
        <taxon>Acereae</taxon>
        <taxon>Dipteronia</taxon>
    </lineage>
</organism>
<proteinExistence type="predicted"/>
<comment type="caution">
    <text evidence="3">The sequence shown here is derived from an EMBL/GenBank/DDBJ whole genome shotgun (WGS) entry which is preliminary data.</text>
</comment>
<accession>A0AAD9WPZ0</accession>
<name>A0AAD9WPZ0_9ROSI</name>
<dbReference type="Proteomes" id="UP001280121">
    <property type="component" value="Unassembled WGS sequence"/>
</dbReference>
<reference evidence="3" key="1">
    <citation type="journal article" date="2023" name="Plant J.">
        <title>Genome sequences and population genomics provide insights into the demographic history, inbreeding, and mutation load of two 'living fossil' tree species of Dipteronia.</title>
        <authorList>
            <person name="Feng Y."/>
            <person name="Comes H.P."/>
            <person name="Chen J."/>
            <person name="Zhu S."/>
            <person name="Lu R."/>
            <person name="Zhang X."/>
            <person name="Li P."/>
            <person name="Qiu J."/>
            <person name="Olsen K.M."/>
            <person name="Qiu Y."/>
        </authorList>
    </citation>
    <scope>NUCLEOTIDE SEQUENCE</scope>
    <source>
        <strain evidence="3">KIB01</strain>
    </source>
</reference>
<evidence type="ECO:0000259" key="2">
    <source>
        <dbReference type="Pfam" id="PF10551"/>
    </source>
</evidence>
<feature type="domain" description="Transposase MuDR plant" evidence="1">
    <location>
        <begin position="91"/>
        <end position="151"/>
    </location>
</feature>
<sequence length="337" mass="39162">MNARQCNHQYNEMYNKRNNEPHNLQIHKVANDPNLHSVHNVANNEEDEEPFERERRNARTWVIPGAESYSFGMGGSRNLVEDEPTSMIYKGHFFPTKKDLKRLAGHFAMRHNFEWKVKRSNKTTLHLVCLMDNCTWKLRAVRRDEATYFQVRSFINEHTCLLEEIHRRHQQASAVIIGEVVAPRLQQQDGQLMRPKDIIADIKTVYGIQIMYSKAHQALDYALSLTYGTHEESFQLLPSFGYMLDNKIPKRLLTYSEMKMIRGTMFVATAQDGNEQVYLIAFGCNDLENNLSWEWFLDCLKCSLGHIDDLVFISDRHASIEVGVSKVFPYATHTICC</sequence>
<evidence type="ECO:0008006" key="5">
    <source>
        <dbReference type="Google" id="ProtNLM"/>
    </source>
</evidence>
<protein>
    <recommendedName>
        <fullName evidence="5">Transposase MuDR plant domain-containing protein</fullName>
    </recommendedName>
</protein>
<evidence type="ECO:0000313" key="4">
    <source>
        <dbReference type="Proteomes" id="UP001280121"/>
    </source>
</evidence>
<dbReference type="Pfam" id="PF10551">
    <property type="entry name" value="MULE"/>
    <property type="match status" value="1"/>
</dbReference>
<keyword evidence="4" id="KW-1185">Reference proteome</keyword>
<dbReference type="AlphaFoldDB" id="A0AAD9WPZ0"/>
<dbReference type="PANTHER" id="PTHR31973">
    <property type="entry name" value="POLYPROTEIN, PUTATIVE-RELATED"/>
    <property type="match status" value="1"/>
</dbReference>
<evidence type="ECO:0000313" key="3">
    <source>
        <dbReference type="EMBL" id="KAK2638103.1"/>
    </source>
</evidence>
<gene>
    <name evidence="3" type="ORF">Ddye_025898</name>
</gene>
<dbReference type="EMBL" id="JANJYI010000008">
    <property type="protein sequence ID" value="KAK2638103.1"/>
    <property type="molecule type" value="Genomic_DNA"/>
</dbReference>